<feature type="signal peptide" evidence="1">
    <location>
        <begin position="1"/>
        <end position="21"/>
    </location>
</feature>
<sequence>MKYATIALLAVSISAAAPAIANDARYGLTDEVIAQLSPAELAQIRVIRDGNDGEGRIKRRIAILIERALKDDKHH</sequence>
<keyword evidence="1" id="KW-0732">Signal</keyword>
<proteinExistence type="predicted"/>
<feature type="chain" id="PRO_5026837724" evidence="1">
    <location>
        <begin position="22"/>
        <end position="75"/>
    </location>
</feature>
<dbReference type="AlphaFoldDB" id="A0A6P1SZQ2"/>
<evidence type="ECO:0000313" key="2">
    <source>
        <dbReference type="EMBL" id="QHQ36154.1"/>
    </source>
</evidence>
<protein>
    <submittedName>
        <fullName evidence="2">Uncharacterized protein</fullName>
    </submittedName>
</protein>
<organism evidence="2 3">
    <name type="scientific">Algicella marina</name>
    <dbReference type="NCBI Taxonomy" id="2683284"/>
    <lineage>
        <taxon>Bacteria</taxon>
        <taxon>Pseudomonadati</taxon>
        <taxon>Pseudomonadota</taxon>
        <taxon>Alphaproteobacteria</taxon>
        <taxon>Rhodobacterales</taxon>
        <taxon>Paracoccaceae</taxon>
        <taxon>Algicella</taxon>
    </lineage>
</organism>
<accession>A0A6P1SZQ2</accession>
<dbReference type="EMBL" id="CP046620">
    <property type="protein sequence ID" value="QHQ36154.1"/>
    <property type="molecule type" value="Genomic_DNA"/>
</dbReference>
<dbReference type="KEGG" id="amaq:GO499_13740"/>
<dbReference type="Proteomes" id="UP000464495">
    <property type="component" value="Chromosome"/>
</dbReference>
<name>A0A6P1SZQ2_9RHOB</name>
<dbReference type="RefSeq" id="WP_161862704.1">
    <property type="nucleotide sequence ID" value="NZ_CP046620.1"/>
</dbReference>
<gene>
    <name evidence="2" type="ORF">GO499_13740</name>
</gene>
<keyword evidence="3" id="KW-1185">Reference proteome</keyword>
<evidence type="ECO:0000313" key="3">
    <source>
        <dbReference type="Proteomes" id="UP000464495"/>
    </source>
</evidence>
<evidence type="ECO:0000256" key="1">
    <source>
        <dbReference type="SAM" id="SignalP"/>
    </source>
</evidence>
<reference evidence="2 3" key="1">
    <citation type="submission" date="2019-12" db="EMBL/GenBank/DDBJ databases">
        <title>Complete genome sequence of Algicella marina strain 9Alg 56(T) isolated from the red alga Tichocarpus crinitus.</title>
        <authorList>
            <person name="Kim S.-G."/>
            <person name="Nedashkovskaya O.I."/>
        </authorList>
    </citation>
    <scope>NUCLEOTIDE SEQUENCE [LARGE SCALE GENOMIC DNA]</scope>
    <source>
        <strain evidence="2 3">9Alg 56</strain>
    </source>
</reference>